<dbReference type="PROSITE" id="PS00197">
    <property type="entry name" value="2FE2S_FER_1"/>
    <property type="match status" value="1"/>
</dbReference>
<dbReference type="InterPro" id="IPR001433">
    <property type="entry name" value="OxRdtase_FAD/NAD-bd"/>
</dbReference>
<reference evidence="12 13" key="1">
    <citation type="submission" date="2019-01" db="EMBL/GenBank/DDBJ databases">
        <title>Sinorhodobacter populi sp. nov. isolated from the symptomatic bark tissue of Populus euramericana canker.</title>
        <authorList>
            <person name="Xu G."/>
        </authorList>
    </citation>
    <scope>NUCLEOTIDE SEQUENCE [LARGE SCALE GENOMIC DNA]</scope>
    <source>
        <strain evidence="12 13">07D10-4-3</strain>
    </source>
</reference>
<comment type="caution">
    <text evidence="12">The sequence shown here is derived from an EMBL/GenBank/DDBJ whole genome shotgun (WGS) entry which is preliminary data.</text>
</comment>
<keyword evidence="4" id="KW-0479">Metal-binding</keyword>
<dbReference type="PANTHER" id="PTHR47354:SF6">
    <property type="entry name" value="NADH OXIDOREDUCTASE HCR"/>
    <property type="match status" value="1"/>
</dbReference>
<evidence type="ECO:0000259" key="10">
    <source>
        <dbReference type="PROSITE" id="PS51085"/>
    </source>
</evidence>
<dbReference type="InterPro" id="IPR017927">
    <property type="entry name" value="FAD-bd_FR_type"/>
</dbReference>
<dbReference type="InterPro" id="IPR036010">
    <property type="entry name" value="2Fe-2S_ferredoxin-like_sf"/>
</dbReference>
<dbReference type="InterPro" id="IPR050415">
    <property type="entry name" value="MRET"/>
</dbReference>
<dbReference type="InterPro" id="IPR001041">
    <property type="entry name" value="2Fe-2S_ferredoxin-type"/>
</dbReference>
<dbReference type="PROSITE" id="PS51085">
    <property type="entry name" value="2FE2S_FER_2"/>
    <property type="match status" value="1"/>
</dbReference>
<comment type="similarity">
    <text evidence="9">In the N-terminal section; belongs to the FAD-binding oxidoreductase type 6 family.</text>
</comment>
<dbReference type="Gene3D" id="2.40.30.10">
    <property type="entry name" value="Translation factors"/>
    <property type="match status" value="1"/>
</dbReference>
<protein>
    <submittedName>
        <fullName evidence="12">Iron-sulfur cluster-binding domain-containing protein</fullName>
    </submittedName>
</protein>
<dbReference type="GO" id="GO:0051537">
    <property type="term" value="F:2 iron, 2 sulfur cluster binding"/>
    <property type="evidence" value="ECO:0007669"/>
    <property type="project" value="UniProtKB-KW"/>
</dbReference>
<dbReference type="InterPro" id="IPR012675">
    <property type="entry name" value="Beta-grasp_dom_sf"/>
</dbReference>
<evidence type="ECO:0000256" key="9">
    <source>
        <dbReference type="ARBA" id="ARBA00061434"/>
    </source>
</evidence>
<dbReference type="InterPro" id="IPR017938">
    <property type="entry name" value="Riboflavin_synthase-like_b-brl"/>
</dbReference>
<evidence type="ECO:0000313" key="13">
    <source>
        <dbReference type="Proteomes" id="UP000284451"/>
    </source>
</evidence>
<dbReference type="CDD" id="cd00207">
    <property type="entry name" value="fer2"/>
    <property type="match status" value="1"/>
</dbReference>
<keyword evidence="2" id="KW-0285">Flavoprotein</keyword>
<keyword evidence="7" id="KW-0408">Iron</keyword>
<dbReference type="Proteomes" id="UP000284451">
    <property type="component" value="Unassembled WGS sequence"/>
</dbReference>
<dbReference type="Gene3D" id="3.40.50.80">
    <property type="entry name" value="Nucleotide-binding domain of ferredoxin-NADP reductase (FNR) module"/>
    <property type="match status" value="1"/>
</dbReference>
<dbReference type="SUPFAM" id="SSF52343">
    <property type="entry name" value="Ferredoxin reductase-like, C-terminal NADP-linked domain"/>
    <property type="match status" value="1"/>
</dbReference>
<evidence type="ECO:0000256" key="8">
    <source>
        <dbReference type="ARBA" id="ARBA00023014"/>
    </source>
</evidence>
<proteinExistence type="inferred from homology"/>
<keyword evidence="3" id="KW-0001">2Fe-2S</keyword>
<evidence type="ECO:0000256" key="4">
    <source>
        <dbReference type="ARBA" id="ARBA00022723"/>
    </source>
</evidence>
<evidence type="ECO:0000256" key="1">
    <source>
        <dbReference type="ARBA" id="ARBA00001974"/>
    </source>
</evidence>
<keyword evidence="5" id="KW-0274">FAD</keyword>
<accession>A0A443K3F2</accession>
<dbReference type="AlphaFoldDB" id="A0A443K3F2"/>
<evidence type="ECO:0000313" key="12">
    <source>
        <dbReference type="EMBL" id="RWR27298.1"/>
    </source>
</evidence>
<dbReference type="PRINTS" id="PR00406">
    <property type="entry name" value="CYTB5RDTASE"/>
</dbReference>
<gene>
    <name evidence="12" type="ORF">D2T29_18870</name>
</gene>
<dbReference type="Pfam" id="PF00111">
    <property type="entry name" value="Fer2"/>
    <property type="match status" value="1"/>
</dbReference>
<feature type="domain" description="2Fe-2S ferredoxin-type" evidence="10">
    <location>
        <begin position="258"/>
        <end position="341"/>
    </location>
</feature>
<organism evidence="12 13">
    <name type="scientific">Paenirhodobacter populi</name>
    <dbReference type="NCBI Taxonomy" id="2306993"/>
    <lineage>
        <taxon>Bacteria</taxon>
        <taxon>Pseudomonadati</taxon>
        <taxon>Pseudomonadota</taxon>
        <taxon>Alphaproteobacteria</taxon>
        <taxon>Rhodobacterales</taxon>
        <taxon>Rhodobacter group</taxon>
        <taxon>Paenirhodobacter</taxon>
    </lineage>
</organism>
<evidence type="ECO:0000259" key="11">
    <source>
        <dbReference type="PROSITE" id="PS51384"/>
    </source>
</evidence>
<keyword evidence="8" id="KW-0411">Iron-sulfur</keyword>
<comment type="cofactor">
    <cofactor evidence="1">
        <name>FAD</name>
        <dbReference type="ChEBI" id="CHEBI:57692"/>
    </cofactor>
</comment>
<dbReference type="InterPro" id="IPR039261">
    <property type="entry name" value="FNR_nucleotide-bd"/>
</dbReference>
<dbReference type="GO" id="GO:0046872">
    <property type="term" value="F:metal ion binding"/>
    <property type="evidence" value="ECO:0007669"/>
    <property type="project" value="UniProtKB-KW"/>
</dbReference>
<feature type="domain" description="FAD-binding FR-type" evidence="11">
    <location>
        <begin position="6"/>
        <end position="106"/>
    </location>
</feature>
<dbReference type="GO" id="GO:0016491">
    <property type="term" value="F:oxidoreductase activity"/>
    <property type="evidence" value="ECO:0007669"/>
    <property type="project" value="UniProtKB-KW"/>
</dbReference>
<dbReference type="SUPFAM" id="SSF63380">
    <property type="entry name" value="Riboflavin synthase domain-like"/>
    <property type="match status" value="1"/>
</dbReference>
<dbReference type="PANTHER" id="PTHR47354">
    <property type="entry name" value="NADH OXIDOREDUCTASE HCR"/>
    <property type="match status" value="1"/>
</dbReference>
<dbReference type="EMBL" id="SAUY01000033">
    <property type="protein sequence ID" value="RWR27298.1"/>
    <property type="molecule type" value="Genomic_DNA"/>
</dbReference>
<name>A0A443K3F2_9RHOB</name>
<evidence type="ECO:0000256" key="2">
    <source>
        <dbReference type="ARBA" id="ARBA00022630"/>
    </source>
</evidence>
<dbReference type="SUPFAM" id="SSF54292">
    <property type="entry name" value="2Fe-2S ferredoxin-like"/>
    <property type="match status" value="1"/>
</dbReference>
<sequence length="341" mass="35879">MKDAAPALLDLECLAIHDETPTIKTFRLLPACVPVGFEAGQALTLRVPLPSGPAWRTFTISGATEGALELTIKAQGPEGATRWLHDHFVAGGRLQARPPRGAFTLGLRSCDRLALVSAGSGATPMMAMLRALARTEPKADVVWLHAAHCPEEALFTAELTRLQAVMPNLRVAITVSHPQPGWFGLTGRISRSRIAAVVPDFGRREVFCCGPEGFMTSARLIHAAEGGDKALFHTESFGATAQRAAPMPAAPAGDAATHRLRIAGRNLGIGVSETVLQASLRQGVIIPCGCGEGMCGTCMVRLQSGQVETTPNGGISAEEEAQGYILACSSRAVSDISISLD</sequence>
<keyword evidence="6" id="KW-0560">Oxidoreductase</keyword>
<dbReference type="PROSITE" id="PS51384">
    <property type="entry name" value="FAD_FR"/>
    <property type="match status" value="1"/>
</dbReference>
<reference evidence="12 13" key="2">
    <citation type="submission" date="2019-01" db="EMBL/GenBank/DDBJ databases">
        <authorList>
            <person name="Li Y."/>
        </authorList>
    </citation>
    <scope>NUCLEOTIDE SEQUENCE [LARGE SCALE GENOMIC DNA]</scope>
    <source>
        <strain evidence="12 13">07D10-4-3</strain>
    </source>
</reference>
<dbReference type="Pfam" id="PF00175">
    <property type="entry name" value="NAD_binding_1"/>
    <property type="match status" value="1"/>
</dbReference>
<evidence type="ECO:0000256" key="6">
    <source>
        <dbReference type="ARBA" id="ARBA00023002"/>
    </source>
</evidence>
<dbReference type="Gene3D" id="3.10.20.30">
    <property type="match status" value="1"/>
</dbReference>
<dbReference type="InterPro" id="IPR006058">
    <property type="entry name" value="2Fe2S_fd_BS"/>
</dbReference>
<evidence type="ECO:0000256" key="5">
    <source>
        <dbReference type="ARBA" id="ARBA00022827"/>
    </source>
</evidence>
<evidence type="ECO:0000256" key="3">
    <source>
        <dbReference type="ARBA" id="ARBA00022714"/>
    </source>
</evidence>
<evidence type="ECO:0000256" key="7">
    <source>
        <dbReference type="ARBA" id="ARBA00023004"/>
    </source>
</evidence>
<dbReference type="RefSeq" id="WP_128233688.1">
    <property type="nucleotide sequence ID" value="NZ_SAUY01000033.1"/>
</dbReference>